<evidence type="ECO:0000313" key="8">
    <source>
        <dbReference type="Proteomes" id="UP000471381"/>
    </source>
</evidence>
<dbReference type="AlphaFoldDB" id="A0A6N9TEP8"/>
<comment type="catalytic activity">
    <reaction evidence="1">
        <text>Hydrolyzes the link between N-acetylmuramoyl residues and L-amino acid residues in certain cell-wall glycopeptides.</text>
        <dbReference type="EC" id="3.5.1.28"/>
    </reaction>
</comment>
<evidence type="ECO:0000256" key="1">
    <source>
        <dbReference type="ARBA" id="ARBA00001561"/>
    </source>
</evidence>
<dbReference type="InterPro" id="IPR051206">
    <property type="entry name" value="NAMLAA_amidase_2"/>
</dbReference>
<dbReference type="PANTHER" id="PTHR30417">
    <property type="entry name" value="N-ACETYLMURAMOYL-L-ALANINE AMIDASE AMID"/>
    <property type="match status" value="1"/>
</dbReference>
<reference evidence="7 8" key="1">
    <citation type="submission" date="2020-01" db="EMBL/GenBank/DDBJ databases">
        <title>Genomes of bacteria type strains.</title>
        <authorList>
            <person name="Chen J."/>
            <person name="Zhu S."/>
            <person name="Yang J."/>
        </authorList>
    </citation>
    <scope>NUCLEOTIDE SEQUENCE [LARGE SCALE GENOMIC DNA]</scope>
    <source>
        <strain evidence="7 8">LMG 24078</strain>
    </source>
</reference>
<keyword evidence="4" id="KW-0961">Cell wall biogenesis/degradation</keyword>
<evidence type="ECO:0000256" key="2">
    <source>
        <dbReference type="ARBA" id="ARBA00011901"/>
    </source>
</evidence>
<dbReference type="Pfam" id="PF08239">
    <property type="entry name" value="SH3_3"/>
    <property type="match status" value="1"/>
</dbReference>
<dbReference type="Pfam" id="PF01510">
    <property type="entry name" value="Amidase_2"/>
    <property type="match status" value="1"/>
</dbReference>
<proteinExistence type="predicted"/>
<dbReference type="PROSITE" id="PS51781">
    <property type="entry name" value="SH3B"/>
    <property type="match status" value="1"/>
</dbReference>
<dbReference type="GO" id="GO:0009254">
    <property type="term" value="P:peptidoglycan turnover"/>
    <property type="evidence" value="ECO:0007669"/>
    <property type="project" value="TreeGrafter"/>
</dbReference>
<gene>
    <name evidence="7" type="ORF">GTQ48_00540</name>
</gene>
<comment type="caution">
    <text evidence="7">The sequence shown here is derived from an EMBL/GenBank/DDBJ whole genome shotgun (WGS) entry which is preliminary data.</text>
</comment>
<evidence type="ECO:0000259" key="6">
    <source>
        <dbReference type="PROSITE" id="PS51781"/>
    </source>
</evidence>
<dbReference type="Proteomes" id="UP000471381">
    <property type="component" value="Unassembled WGS sequence"/>
</dbReference>
<dbReference type="EMBL" id="JAAAWO010000001">
    <property type="protein sequence ID" value="NDW14019.1"/>
    <property type="molecule type" value="Genomic_DNA"/>
</dbReference>
<dbReference type="InterPro" id="IPR003646">
    <property type="entry name" value="SH3-like_bac-type"/>
</dbReference>
<dbReference type="InterPro" id="IPR002502">
    <property type="entry name" value="Amidase_domain"/>
</dbReference>
<dbReference type="CDD" id="cd06583">
    <property type="entry name" value="PGRP"/>
    <property type="match status" value="1"/>
</dbReference>
<sequence>MTNTYSAPLNAVRIENNRLHASEIEHVTSPNTSGEFPRNFPDTLVIHFTGGSSASSSVNYMLNPKSKVSAHLVIGRNGEVTQLLPFNAIAWHAGQSSFAGRKQFNNYAIGIELDNAGQLDMDANGEYVSWFGKRYHPNDVFVESSHSNSTGRSGIKNNSDLQESPNAHSPTYWHRYSEVQLQRTFDLCRLLCNTYHINYVLGHEEISPGRKFDPGPAFPLRQLRRYLTQHSFNAQPSDVTVDELSRELPPSLQYTNEKQLSVSRKSITASQDFPYTSAIVSVKRLNVRFGPGTEFTKASSQLTSGQVVRVLERGDTWSRVAYTAEGWVSNEYLTFVKQKR</sequence>
<dbReference type="PANTHER" id="PTHR30417:SF1">
    <property type="entry name" value="N-ACETYLMURAMOYL-L-ALANINE AMIDASE AMID"/>
    <property type="match status" value="1"/>
</dbReference>
<feature type="domain" description="SH3b" evidence="6">
    <location>
        <begin position="275"/>
        <end position="337"/>
    </location>
</feature>
<dbReference type="GO" id="GO:0009253">
    <property type="term" value="P:peptidoglycan catabolic process"/>
    <property type="evidence" value="ECO:0007669"/>
    <property type="project" value="InterPro"/>
</dbReference>
<evidence type="ECO:0000256" key="4">
    <source>
        <dbReference type="ARBA" id="ARBA00023316"/>
    </source>
</evidence>
<dbReference type="Gene3D" id="3.40.80.10">
    <property type="entry name" value="Peptidoglycan recognition protein-like"/>
    <property type="match status" value="1"/>
</dbReference>
<dbReference type="EC" id="3.5.1.28" evidence="2"/>
<feature type="region of interest" description="Disordered" evidence="5">
    <location>
        <begin position="142"/>
        <end position="167"/>
    </location>
</feature>
<protein>
    <recommendedName>
        <fullName evidence="2">N-acetylmuramoyl-L-alanine amidase</fullName>
        <ecNumber evidence="2">3.5.1.28</ecNumber>
    </recommendedName>
</protein>
<dbReference type="SUPFAM" id="SSF55846">
    <property type="entry name" value="N-acetylmuramoyl-L-alanine amidase-like"/>
    <property type="match status" value="1"/>
</dbReference>
<dbReference type="SMART" id="SM00644">
    <property type="entry name" value="Ami_2"/>
    <property type="match status" value="1"/>
</dbReference>
<evidence type="ECO:0000256" key="3">
    <source>
        <dbReference type="ARBA" id="ARBA00022801"/>
    </source>
</evidence>
<organism evidence="7 8">
    <name type="scientific">Alteromonas genovensis</name>
    <dbReference type="NCBI Taxonomy" id="471225"/>
    <lineage>
        <taxon>Bacteria</taxon>
        <taxon>Pseudomonadati</taxon>
        <taxon>Pseudomonadota</taxon>
        <taxon>Gammaproteobacteria</taxon>
        <taxon>Alteromonadales</taxon>
        <taxon>Alteromonadaceae</taxon>
        <taxon>Alteromonas/Salinimonas group</taxon>
        <taxon>Alteromonas</taxon>
    </lineage>
</organism>
<dbReference type="SMART" id="SM00287">
    <property type="entry name" value="SH3b"/>
    <property type="match status" value="1"/>
</dbReference>
<name>A0A6N9TEP8_9ALTE</name>
<dbReference type="GO" id="GO:0008745">
    <property type="term" value="F:N-acetylmuramoyl-L-alanine amidase activity"/>
    <property type="evidence" value="ECO:0007669"/>
    <property type="project" value="UniProtKB-EC"/>
</dbReference>
<dbReference type="GO" id="GO:0071555">
    <property type="term" value="P:cell wall organization"/>
    <property type="evidence" value="ECO:0007669"/>
    <property type="project" value="UniProtKB-KW"/>
</dbReference>
<feature type="compositionally biased region" description="Polar residues" evidence="5">
    <location>
        <begin position="144"/>
        <end position="167"/>
    </location>
</feature>
<evidence type="ECO:0000256" key="5">
    <source>
        <dbReference type="SAM" id="MobiDB-lite"/>
    </source>
</evidence>
<keyword evidence="8" id="KW-1185">Reference proteome</keyword>
<accession>A0A6N9TEP8</accession>
<dbReference type="Gene3D" id="2.30.30.40">
    <property type="entry name" value="SH3 Domains"/>
    <property type="match status" value="1"/>
</dbReference>
<dbReference type="RefSeq" id="WP_163104423.1">
    <property type="nucleotide sequence ID" value="NZ_JAAAWO010000001.1"/>
</dbReference>
<dbReference type="InterPro" id="IPR036505">
    <property type="entry name" value="Amidase/PGRP_sf"/>
</dbReference>
<evidence type="ECO:0000313" key="7">
    <source>
        <dbReference type="EMBL" id="NDW14019.1"/>
    </source>
</evidence>
<keyword evidence="3" id="KW-0378">Hydrolase</keyword>